<dbReference type="EMBL" id="FQUM01000001">
    <property type="protein sequence ID" value="SHE31750.1"/>
    <property type="molecule type" value="Genomic_DNA"/>
</dbReference>
<evidence type="ECO:0000313" key="2">
    <source>
        <dbReference type="Proteomes" id="UP000184164"/>
    </source>
</evidence>
<evidence type="ECO:0008006" key="3">
    <source>
        <dbReference type="Google" id="ProtNLM"/>
    </source>
</evidence>
<dbReference type="AlphaFoldDB" id="A0A1M4SHS9"/>
<accession>A0A1M4SHS9</accession>
<proteinExistence type="predicted"/>
<organism evidence="1 2">
    <name type="scientific">Mariniphaga anaerophila</name>
    <dbReference type="NCBI Taxonomy" id="1484053"/>
    <lineage>
        <taxon>Bacteria</taxon>
        <taxon>Pseudomonadati</taxon>
        <taxon>Bacteroidota</taxon>
        <taxon>Bacteroidia</taxon>
        <taxon>Marinilabiliales</taxon>
        <taxon>Prolixibacteraceae</taxon>
        <taxon>Mariniphaga</taxon>
    </lineage>
</organism>
<dbReference type="CDD" id="cd24013">
    <property type="entry name" value="ASKHA_ATPase_BT3980-like"/>
    <property type="match status" value="1"/>
</dbReference>
<reference evidence="1 2" key="1">
    <citation type="submission" date="2016-11" db="EMBL/GenBank/DDBJ databases">
        <authorList>
            <person name="Jaros S."/>
            <person name="Januszkiewicz K."/>
            <person name="Wedrychowicz H."/>
        </authorList>
    </citation>
    <scope>NUCLEOTIDE SEQUENCE [LARGE SCALE GENOMIC DNA]</scope>
    <source>
        <strain evidence="1 2">DSM 26910</strain>
    </source>
</reference>
<dbReference type="RefSeq" id="WP_072997846.1">
    <property type="nucleotide sequence ID" value="NZ_FQUM01000001.1"/>
</dbReference>
<dbReference type="Proteomes" id="UP000184164">
    <property type="component" value="Unassembled WGS sequence"/>
</dbReference>
<dbReference type="Gene3D" id="3.30.420.260">
    <property type="match status" value="1"/>
</dbReference>
<protein>
    <recommendedName>
        <fullName evidence="3">DUF3822 domain-containing protein</fullName>
    </recommendedName>
</protein>
<sequence length="274" mass="31635">MVTLITDPSFDYNRTEEYKLSIQVSLDGFSFSVVQEKEAKLLAFEHLPITISSASFLGRRFSEWHESRELLQKQYAETQLFYSSENFTLVPAEFYEYEKQEQLAKCNFGSKNEISVRDNYLPDVEANLIFSVPESLLEAFNNLFPGCSVNHPVSLFNQKIQEGYQQEDKERLLALLFHKNTFSLLLYQKGQLTQINSFAYRHPDDVVFYTLSVFKSLHLSASKTPLLLAGTINKENDVVNSLSEYFAKTSFLALPFQYNRDIFGNLLNPFTPLF</sequence>
<gene>
    <name evidence="1" type="ORF">SAMN05444274_10133</name>
</gene>
<dbReference type="Pfam" id="PF12864">
    <property type="entry name" value="DUF3822"/>
    <property type="match status" value="1"/>
</dbReference>
<keyword evidence="2" id="KW-1185">Reference proteome</keyword>
<evidence type="ECO:0000313" key="1">
    <source>
        <dbReference type="EMBL" id="SHE31750.1"/>
    </source>
</evidence>
<dbReference type="OrthoDB" id="658622at2"/>
<name>A0A1M4SHS9_9BACT</name>
<dbReference type="InterPro" id="IPR024213">
    <property type="entry name" value="DUF3822"/>
</dbReference>
<dbReference type="STRING" id="1484053.SAMN05444274_10133"/>
<dbReference type="Gene3D" id="3.30.420.250">
    <property type="match status" value="1"/>
</dbReference>